<evidence type="ECO:0000259" key="7">
    <source>
        <dbReference type="SMART" id="SM00576"/>
    </source>
</evidence>
<dbReference type="InterPro" id="IPR009072">
    <property type="entry name" value="Histone-fold"/>
</dbReference>
<organism evidence="8 9">
    <name type="scientific">Acorus calamus</name>
    <name type="common">Sweet flag</name>
    <dbReference type="NCBI Taxonomy" id="4465"/>
    <lineage>
        <taxon>Eukaryota</taxon>
        <taxon>Viridiplantae</taxon>
        <taxon>Streptophyta</taxon>
        <taxon>Embryophyta</taxon>
        <taxon>Tracheophyta</taxon>
        <taxon>Spermatophyta</taxon>
        <taxon>Magnoliopsida</taxon>
        <taxon>Liliopsida</taxon>
        <taxon>Acoraceae</taxon>
        <taxon>Acorus</taxon>
    </lineage>
</organism>
<dbReference type="GO" id="GO:0046982">
    <property type="term" value="F:protein heterodimerization activity"/>
    <property type="evidence" value="ECO:0007669"/>
    <property type="project" value="InterPro"/>
</dbReference>
<evidence type="ECO:0000313" key="8">
    <source>
        <dbReference type="EMBL" id="KAK1293200.1"/>
    </source>
</evidence>
<comment type="subcellular location">
    <subcellularLocation>
        <location evidence="1">Nucleus</location>
    </subcellularLocation>
</comment>
<comment type="caution">
    <text evidence="8">The sequence shown here is derived from an EMBL/GenBank/DDBJ whole genome shotgun (WGS) entry which is preliminary data.</text>
</comment>
<dbReference type="PANTHER" id="PTHR46338">
    <property type="entry name" value="TRANSCRIPTION INITIATION FACTOR TFIID SUBUNIT 8"/>
    <property type="match status" value="1"/>
</dbReference>
<keyword evidence="6" id="KW-0539">Nucleus</keyword>
<reference evidence="8" key="1">
    <citation type="journal article" date="2023" name="Nat. Commun.">
        <title>Diploid and tetraploid genomes of Acorus and the evolution of monocots.</title>
        <authorList>
            <person name="Ma L."/>
            <person name="Liu K.W."/>
            <person name="Li Z."/>
            <person name="Hsiao Y.Y."/>
            <person name="Qi Y."/>
            <person name="Fu T."/>
            <person name="Tang G.D."/>
            <person name="Zhang D."/>
            <person name="Sun W.H."/>
            <person name="Liu D.K."/>
            <person name="Li Y."/>
            <person name="Chen G.Z."/>
            <person name="Liu X.D."/>
            <person name="Liao X.Y."/>
            <person name="Jiang Y.T."/>
            <person name="Yu X."/>
            <person name="Hao Y."/>
            <person name="Huang J."/>
            <person name="Zhao X.W."/>
            <person name="Ke S."/>
            <person name="Chen Y.Y."/>
            <person name="Wu W.L."/>
            <person name="Hsu J.L."/>
            <person name="Lin Y.F."/>
            <person name="Huang M.D."/>
            <person name="Li C.Y."/>
            <person name="Huang L."/>
            <person name="Wang Z.W."/>
            <person name="Zhao X."/>
            <person name="Zhong W.Y."/>
            <person name="Peng D.H."/>
            <person name="Ahmad S."/>
            <person name="Lan S."/>
            <person name="Zhang J.S."/>
            <person name="Tsai W.C."/>
            <person name="Van de Peer Y."/>
            <person name="Liu Z.J."/>
        </authorList>
    </citation>
    <scope>NUCLEOTIDE SEQUENCE</scope>
    <source>
        <strain evidence="8">CP</strain>
    </source>
</reference>
<feature type="domain" description="Bromodomain associated" evidence="7">
    <location>
        <begin position="35"/>
        <end position="111"/>
    </location>
</feature>
<keyword evidence="5" id="KW-0804">Transcription</keyword>
<protein>
    <recommendedName>
        <fullName evidence="3">Transcription initiation factor TFIID subunit 8</fullName>
    </recommendedName>
</protein>
<evidence type="ECO:0000256" key="5">
    <source>
        <dbReference type="ARBA" id="ARBA00023163"/>
    </source>
</evidence>
<reference evidence="8" key="2">
    <citation type="submission" date="2023-06" db="EMBL/GenBank/DDBJ databases">
        <authorList>
            <person name="Ma L."/>
            <person name="Liu K.-W."/>
            <person name="Li Z."/>
            <person name="Hsiao Y.-Y."/>
            <person name="Qi Y."/>
            <person name="Fu T."/>
            <person name="Tang G."/>
            <person name="Zhang D."/>
            <person name="Sun W.-H."/>
            <person name="Liu D.-K."/>
            <person name="Li Y."/>
            <person name="Chen G.-Z."/>
            <person name="Liu X.-D."/>
            <person name="Liao X.-Y."/>
            <person name="Jiang Y.-T."/>
            <person name="Yu X."/>
            <person name="Hao Y."/>
            <person name="Huang J."/>
            <person name="Zhao X.-W."/>
            <person name="Ke S."/>
            <person name="Chen Y.-Y."/>
            <person name="Wu W.-L."/>
            <person name="Hsu J.-L."/>
            <person name="Lin Y.-F."/>
            <person name="Huang M.-D."/>
            <person name="Li C.-Y."/>
            <person name="Huang L."/>
            <person name="Wang Z.-W."/>
            <person name="Zhao X."/>
            <person name="Zhong W.-Y."/>
            <person name="Peng D.-H."/>
            <person name="Ahmad S."/>
            <person name="Lan S."/>
            <person name="Zhang J.-S."/>
            <person name="Tsai W.-C."/>
            <person name="Van De Peer Y."/>
            <person name="Liu Z.-J."/>
        </authorList>
    </citation>
    <scope>NUCLEOTIDE SEQUENCE</scope>
    <source>
        <strain evidence="8">CP</strain>
        <tissue evidence="8">Leaves</tissue>
    </source>
</reference>
<evidence type="ECO:0000256" key="6">
    <source>
        <dbReference type="ARBA" id="ARBA00023242"/>
    </source>
</evidence>
<gene>
    <name evidence="8" type="ORF">QJS10_CPB17g00736</name>
</gene>
<evidence type="ECO:0000256" key="3">
    <source>
        <dbReference type="ARBA" id="ARBA00017307"/>
    </source>
</evidence>
<dbReference type="AlphaFoldDB" id="A0AAV9CWL0"/>
<proteinExistence type="inferred from homology"/>
<dbReference type="InterPro" id="IPR037818">
    <property type="entry name" value="TAF8"/>
</dbReference>
<dbReference type="CDD" id="cd00076">
    <property type="entry name" value="HFD_SF"/>
    <property type="match status" value="1"/>
</dbReference>
<dbReference type="InterPro" id="IPR019473">
    <property type="entry name" value="TFIID_su8_C"/>
</dbReference>
<keyword evidence="9" id="KW-1185">Reference proteome</keyword>
<dbReference type="SMART" id="SM00576">
    <property type="entry name" value="BTP"/>
    <property type="match status" value="1"/>
</dbReference>
<dbReference type="Pfam" id="PF07524">
    <property type="entry name" value="Bromo_TP"/>
    <property type="match status" value="1"/>
</dbReference>
<comment type="similarity">
    <text evidence="2">Belongs to the TAF8 family.</text>
</comment>
<evidence type="ECO:0000256" key="1">
    <source>
        <dbReference type="ARBA" id="ARBA00004123"/>
    </source>
</evidence>
<accession>A0AAV9CWL0</accession>
<evidence type="ECO:0000256" key="4">
    <source>
        <dbReference type="ARBA" id="ARBA00023015"/>
    </source>
</evidence>
<dbReference type="EMBL" id="JAUJYO010000017">
    <property type="protein sequence ID" value="KAK1293200.1"/>
    <property type="molecule type" value="Genomic_DNA"/>
</dbReference>
<dbReference type="Proteomes" id="UP001180020">
    <property type="component" value="Unassembled WGS sequence"/>
</dbReference>
<dbReference type="GO" id="GO:0005669">
    <property type="term" value="C:transcription factor TFIID complex"/>
    <property type="evidence" value="ECO:0007669"/>
    <property type="project" value="InterPro"/>
</dbReference>
<dbReference type="Pfam" id="PF10406">
    <property type="entry name" value="TAF8_C"/>
    <property type="match status" value="1"/>
</dbReference>
<keyword evidence="4" id="KW-0805">Transcription regulation</keyword>
<evidence type="ECO:0000256" key="2">
    <source>
        <dbReference type="ARBA" id="ARBA00008767"/>
    </source>
</evidence>
<sequence>MNDGAGASEGYTTYKGDGFRFWDCWSDGGIGGEDDDFGSAVTRIAAAQICESAGFHSVQRSALNALSEVVVRYLRDLGKAARYYSNISGRTECNIFDVIQGLEDLRASHGFQDASDVNHCLAGSGVLRDVIHYVGFTEDDPFARPLPRFPIHRTRVPKPSFASLGESPLGKHIPDWLPAFPDPHTYMSTPVWDKKEPDLRGDKLEQVRQRRKAEWSLLSLEQKIAPSGRVPVGLPPMRDDGAAIGREMQIVEGNPFLAPPIAFGDRDISPVVVMPDFSDEPDFKKRVSVLEAFAPAIEAMSSGVFDDAGMNEQMRVLPSKRPVVHFKLGVDKKSVTVPLSSGGMGLNVVKVVYDEKDDKKRRAEQILKEAMENPHGLTQS</sequence>
<name>A0AAV9CWL0_ACOCL</name>
<dbReference type="InterPro" id="IPR006565">
    <property type="entry name" value="BTP"/>
</dbReference>
<dbReference type="PANTHER" id="PTHR46338:SF1">
    <property type="entry name" value="TRANSCRIPTION INITIATION FACTOR TFIID SUBUNIT 8"/>
    <property type="match status" value="1"/>
</dbReference>
<dbReference type="CDD" id="cd08049">
    <property type="entry name" value="TAF8"/>
    <property type="match status" value="1"/>
</dbReference>
<dbReference type="Gene3D" id="1.10.20.10">
    <property type="entry name" value="Histone, subunit A"/>
    <property type="match status" value="1"/>
</dbReference>
<evidence type="ECO:0000313" key="9">
    <source>
        <dbReference type="Proteomes" id="UP001180020"/>
    </source>
</evidence>